<comment type="caution">
    <text evidence="1">The sequence shown here is derived from an EMBL/GenBank/DDBJ whole genome shotgun (WGS) entry which is preliminary data.</text>
</comment>
<name>A0A8K1CHN7_PYTOL</name>
<proteinExistence type="predicted"/>
<accession>A0A8K1CHN7</accession>
<protein>
    <submittedName>
        <fullName evidence="1">Uncharacterized protein</fullName>
    </submittedName>
</protein>
<evidence type="ECO:0000313" key="1">
    <source>
        <dbReference type="EMBL" id="TMW62900.1"/>
    </source>
</evidence>
<reference evidence="1" key="1">
    <citation type="submission" date="2019-03" db="EMBL/GenBank/DDBJ databases">
        <title>Long read genome sequence of the mycoparasitic Pythium oligandrum ATCC 38472 isolated from sugarbeet rhizosphere.</title>
        <authorList>
            <person name="Gaulin E."/>
        </authorList>
    </citation>
    <scope>NUCLEOTIDE SEQUENCE</scope>
    <source>
        <strain evidence="1">ATCC 38472_TT</strain>
    </source>
</reference>
<dbReference type="EMBL" id="SPLM01000073">
    <property type="protein sequence ID" value="TMW62900.1"/>
    <property type="molecule type" value="Genomic_DNA"/>
</dbReference>
<sequence>MSVAPFAAGLIVGGIQYGLAKYQLQDREDVVHYSADHVKESFYGANKKQTDERYVPLRSREHEYYTSLRQGWNAKVLGFRDAAVDFFKAK</sequence>
<dbReference type="OrthoDB" id="71317at2759"/>
<keyword evidence="2" id="KW-1185">Reference proteome</keyword>
<dbReference type="AlphaFoldDB" id="A0A8K1CHN7"/>
<organism evidence="1 2">
    <name type="scientific">Pythium oligandrum</name>
    <name type="common">Mycoparasitic fungus</name>
    <dbReference type="NCBI Taxonomy" id="41045"/>
    <lineage>
        <taxon>Eukaryota</taxon>
        <taxon>Sar</taxon>
        <taxon>Stramenopiles</taxon>
        <taxon>Oomycota</taxon>
        <taxon>Peronosporomycetes</taxon>
        <taxon>Pythiales</taxon>
        <taxon>Pythiaceae</taxon>
        <taxon>Pythium</taxon>
    </lineage>
</organism>
<gene>
    <name evidence="1" type="ORF">Poli38472_005518</name>
</gene>
<evidence type="ECO:0000313" key="2">
    <source>
        <dbReference type="Proteomes" id="UP000794436"/>
    </source>
</evidence>
<dbReference type="Proteomes" id="UP000794436">
    <property type="component" value="Unassembled WGS sequence"/>
</dbReference>